<name>A0AAU9ICX9_9CILI</name>
<gene>
    <name evidence="2" type="ORF">BSTOLATCC_MIC3444</name>
</gene>
<keyword evidence="1" id="KW-0472">Membrane</keyword>
<reference evidence="2" key="1">
    <citation type="submission" date="2021-09" db="EMBL/GenBank/DDBJ databases">
        <authorList>
            <consortium name="AG Swart"/>
            <person name="Singh M."/>
            <person name="Singh A."/>
            <person name="Seah K."/>
            <person name="Emmerich C."/>
        </authorList>
    </citation>
    <scope>NUCLEOTIDE SEQUENCE</scope>
    <source>
        <strain evidence="2">ATCC30299</strain>
    </source>
</reference>
<protein>
    <submittedName>
        <fullName evidence="2">Uncharacterized protein</fullName>
    </submittedName>
</protein>
<keyword evidence="1" id="KW-1133">Transmembrane helix</keyword>
<keyword evidence="1" id="KW-0812">Transmembrane</keyword>
<proteinExistence type="predicted"/>
<evidence type="ECO:0000313" key="3">
    <source>
        <dbReference type="Proteomes" id="UP001162131"/>
    </source>
</evidence>
<sequence length="151" mass="16718">MVNSSARSINILNLAFALSIIIVLAVNIAVLAYAFASIKFISDMNLPINIGRAGENFQRLAIYAQVQIMLPYLHIENGDKEVKASNEKFAKALSDLEQIYANIISSYQSWSTCSGQSILGDENILLWSTEDSTIRKKENLLSAILMFINSV</sequence>
<keyword evidence="3" id="KW-1185">Reference proteome</keyword>
<comment type="caution">
    <text evidence="2">The sequence shown here is derived from an EMBL/GenBank/DDBJ whole genome shotgun (WGS) entry which is preliminary data.</text>
</comment>
<evidence type="ECO:0000313" key="2">
    <source>
        <dbReference type="EMBL" id="CAG9311152.1"/>
    </source>
</evidence>
<dbReference type="AlphaFoldDB" id="A0AAU9ICX9"/>
<dbReference type="EMBL" id="CAJZBQ010000004">
    <property type="protein sequence ID" value="CAG9311152.1"/>
    <property type="molecule type" value="Genomic_DNA"/>
</dbReference>
<evidence type="ECO:0000256" key="1">
    <source>
        <dbReference type="SAM" id="Phobius"/>
    </source>
</evidence>
<organism evidence="2 3">
    <name type="scientific">Blepharisma stoltei</name>
    <dbReference type="NCBI Taxonomy" id="1481888"/>
    <lineage>
        <taxon>Eukaryota</taxon>
        <taxon>Sar</taxon>
        <taxon>Alveolata</taxon>
        <taxon>Ciliophora</taxon>
        <taxon>Postciliodesmatophora</taxon>
        <taxon>Heterotrichea</taxon>
        <taxon>Heterotrichida</taxon>
        <taxon>Blepharismidae</taxon>
        <taxon>Blepharisma</taxon>
    </lineage>
</organism>
<accession>A0AAU9ICX9</accession>
<dbReference type="Proteomes" id="UP001162131">
    <property type="component" value="Unassembled WGS sequence"/>
</dbReference>
<feature type="transmembrane region" description="Helical" evidence="1">
    <location>
        <begin position="12"/>
        <end position="36"/>
    </location>
</feature>